<evidence type="ECO:0000256" key="1">
    <source>
        <dbReference type="SAM" id="Phobius"/>
    </source>
</evidence>
<dbReference type="AlphaFoldDB" id="A0A822XXK0"/>
<protein>
    <submittedName>
        <fullName evidence="2">Uncharacterized protein</fullName>
    </submittedName>
</protein>
<keyword evidence="1" id="KW-1133">Transmembrane helix</keyword>
<evidence type="ECO:0000313" key="2">
    <source>
        <dbReference type="EMBL" id="DAD23736.1"/>
    </source>
</evidence>
<feature type="transmembrane region" description="Helical" evidence="1">
    <location>
        <begin position="12"/>
        <end position="39"/>
    </location>
</feature>
<reference evidence="2 3" key="1">
    <citation type="journal article" date="2020" name="Mol. Biol. Evol.">
        <title>Distinct Expression and Methylation Patterns for Genes with Different Fates following a Single Whole-Genome Duplication in Flowering Plants.</title>
        <authorList>
            <person name="Shi T."/>
            <person name="Rahmani R.S."/>
            <person name="Gugger P.F."/>
            <person name="Wang M."/>
            <person name="Li H."/>
            <person name="Zhang Y."/>
            <person name="Li Z."/>
            <person name="Wang Q."/>
            <person name="Van de Peer Y."/>
            <person name="Marchal K."/>
            <person name="Chen J."/>
        </authorList>
    </citation>
    <scope>NUCLEOTIDE SEQUENCE [LARGE SCALE GENOMIC DNA]</scope>
    <source>
        <tissue evidence="2">Leaf</tissue>
    </source>
</reference>
<proteinExistence type="predicted"/>
<evidence type="ECO:0000313" key="3">
    <source>
        <dbReference type="Proteomes" id="UP000607653"/>
    </source>
</evidence>
<keyword evidence="3" id="KW-1185">Reference proteome</keyword>
<accession>A0A822XXK0</accession>
<gene>
    <name evidence="2" type="ORF">HUJ06_025199</name>
</gene>
<dbReference type="Proteomes" id="UP000607653">
    <property type="component" value="Unassembled WGS sequence"/>
</dbReference>
<dbReference type="EMBL" id="DUZY01000001">
    <property type="protein sequence ID" value="DAD23736.1"/>
    <property type="molecule type" value="Genomic_DNA"/>
</dbReference>
<organism evidence="2 3">
    <name type="scientific">Nelumbo nucifera</name>
    <name type="common">Sacred lotus</name>
    <dbReference type="NCBI Taxonomy" id="4432"/>
    <lineage>
        <taxon>Eukaryota</taxon>
        <taxon>Viridiplantae</taxon>
        <taxon>Streptophyta</taxon>
        <taxon>Embryophyta</taxon>
        <taxon>Tracheophyta</taxon>
        <taxon>Spermatophyta</taxon>
        <taxon>Magnoliopsida</taxon>
        <taxon>Proteales</taxon>
        <taxon>Nelumbonaceae</taxon>
        <taxon>Nelumbo</taxon>
    </lineage>
</organism>
<keyword evidence="1" id="KW-0472">Membrane</keyword>
<comment type="caution">
    <text evidence="2">The sequence shown here is derived from an EMBL/GenBank/DDBJ whole genome shotgun (WGS) entry which is preliminary data.</text>
</comment>
<sequence>MIIYRKQVRSNVDQVIICSFIFMRFVYAVKYALVVHFLYHI</sequence>
<name>A0A822XXK0_NELNU</name>
<keyword evidence="1" id="KW-0812">Transmembrane</keyword>